<dbReference type="InterPro" id="IPR017452">
    <property type="entry name" value="GPCR_Rhodpsn_7TM"/>
</dbReference>
<keyword evidence="14" id="KW-1185">Reference proteome</keyword>
<dbReference type="Proteomes" id="UP000770717">
    <property type="component" value="Unassembled WGS sequence"/>
</dbReference>
<dbReference type="PANTHER" id="PTHR10489">
    <property type="entry name" value="CELL ADHESION MOLECULE"/>
    <property type="match status" value="1"/>
</dbReference>
<dbReference type="PRINTS" id="PR00237">
    <property type="entry name" value="GPCRRHODOPSN"/>
</dbReference>
<feature type="transmembrane region" description="Helical" evidence="11">
    <location>
        <begin position="198"/>
        <end position="216"/>
    </location>
</feature>
<dbReference type="GO" id="GO:0060326">
    <property type="term" value="P:cell chemotaxis"/>
    <property type="evidence" value="ECO:0007669"/>
    <property type="project" value="TreeGrafter"/>
</dbReference>
<evidence type="ECO:0000256" key="4">
    <source>
        <dbReference type="ARBA" id="ARBA00023040"/>
    </source>
</evidence>
<evidence type="ECO:0000256" key="9">
    <source>
        <dbReference type="ARBA" id="ARBA00023224"/>
    </source>
</evidence>
<keyword evidence="4 10" id="KW-0297">G-protein coupled receptor</keyword>
<evidence type="ECO:0000259" key="12">
    <source>
        <dbReference type="PROSITE" id="PS50262"/>
    </source>
</evidence>
<dbReference type="EMBL" id="WNTK01000006">
    <property type="protein sequence ID" value="KAG9482545.1"/>
    <property type="molecule type" value="Genomic_DNA"/>
</dbReference>
<feature type="transmembrane region" description="Helical" evidence="11">
    <location>
        <begin position="237"/>
        <end position="258"/>
    </location>
</feature>
<dbReference type="GO" id="GO:0006955">
    <property type="term" value="P:immune response"/>
    <property type="evidence" value="ECO:0007669"/>
    <property type="project" value="TreeGrafter"/>
</dbReference>
<feature type="transmembrane region" description="Helical" evidence="11">
    <location>
        <begin position="37"/>
        <end position="58"/>
    </location>
</feature>
<dbReference type="GO" id="GO:0007204">
    <property type="term" value="P:positive regulation of cytosolic calcium ion concentration"/>
    <property type="evidence" value="ECO:0007669"/>
    <property type="project" value="TreeGrafter"/>
</dbReference>
<dbReference type="InterPro" id="IPR000276">
    <property type="entry name" value="GPCR_Rhodpsn"/>
</dbReference>
<evidence type="ECO:0000313" key="13">
    <source>
        <dbReference type="EMBL" id="KAG9482545.1"/>
    </source>
</evidence>
<dbReference type="PRINTS" id="PR00645">
    <property type="entry name" value="CXCCHMKINER4"/>
</dbReference>
<keyword evidence="7 10" id="KW-0675">Receptor</keyword>
<evidence type="ECO:0000256" key="6">
    <source>
        <dbReference type="ARBA" id="ARBA00023157"/>
    </source>
</evidence>
<evidence type="ECO:0000256" key="3">
    <source>
        <dbReference type="ARBA" id="ARBA00022989"/>
    </source>
</evidence>
<comment type="similarity">
    <text evidence="10">Belongs to the G-protein coupled receptor 1 family.</text>
</comment>
<evidence type="ECO:0000256" key="10">
    <source>
        <dbReference type="RuleBase" id="RU000688"/>
    </source>
</evidence>
<dbReference type="PROSITE" id="PS00237">
    <property type="entry name" value="G_PROTEIN_RECEP_F1_1"/>
    <property type="match status" value="1"/>
</dbReference>
<feature type="transmembrane region" description="Helical" evidence="11">
    <location>
        <begin position="278"/>
        <end position="301"/>
    </location>
</feature>
<comment type="caution">
    <text evidence="13">The sequence shown here is derived from an EMBL/GenBank/DDBJ whole genome shotgun (WGS) entry which is preliminary data.</text>
</comment>
<organism evidence="13 14">
    <name type="scientific">Eleutherodactylus coqui</name>
    <name type="common">Puerto Rican coqui</name>
    <dbReference type="NCBI Taxonomy" id="57060"/>
    <lineage>
        <taxon>Eukaryota</taxon>
        <taxon>Metazoa</taxon>
        <taxon>Chordata</taxon>
        <taxon>Craniata</taxon>
        <taxon>Vertebrata</taxon>
        <taxon>Euteleostomi</taxon>
        <taxon>Amphibia</taxon>
        <taxon>Batrachia</taxon>
        <taxon>Anura</taxon>
        <taxon>Neobatrachia</taxon>
        <taxon>Hyloidea</taxon>
        <taxon>Eleutherodactylidae</taxon>
        <taxon>Eleutherodactylinae</taxon>
        <taxon>Eleutherodactylus</taxon>
        <taxon>Eleutherodactylus</taxon>
    </lineage>
</organism>
<dbReference type="InterPro" id="IPR050119">
    <property type="entry name" value="CCR1-9-like"/>
</dbReference>
<dbReference type="AlphaFoldDB" id="A0A8J6F8M0"/>
<dbReference type="GO" id="GO:0019957">
    <property type="term" value="F:C-C chemokine binding"/>
    <property type="evidence" value="ECO:0007669"/>
    <property type="project" value="TreeGrafter"/>
</dbReference>
<keyword evidence="2 10" id="KW-0812">Transmembrane</keyword>
<sequence length="348" mass="39472">MTILSPSYADYTCEDPWADNVEEQEMHKKVSRVVIPILYSLVFAVGVVGNSLVLFILLRNHRSRSSTDNFLLHLALADLLMLITFPFAITEAVVGWKFGDALCKVVAAISRLNFYCSSLLLGCISIDRYLSIIYAIHTFRKRSIDTVHYSCFIVWIISFLLSVPNMFVLKTYQMGNHTACTYSQTHFRSNPWWQTGRFVNHIVGFLLPLIIMTVCYSHIITTLCRSPRREKKKAVRVAIVITGVFFLCWTPFNVVVFLDTLDQYQLIGSCAVKNNLPIAIPVTELFGYVHCCLNPLLYAFVGAKFRKDALKVLKHMGCFKSSVFARVSTVSRRSSTTESESRTVISTI</sequence>
<dbReference type="GO" id="GO:0009897">
    <property type="term" value="C:external side of plasma membrane"/>
    <property type="evidence" value="ECO:0007669"/>
    <property type="project" value="TreeGrafter"/>
</dbReference>
<evidence type="ECO:0000256" key="5">
    <source>
        <dbReference type="ARBA" id="ARBA00023136"/>
    </source>
</evidence>
<dbReference type="GO" id="GO:0016493">
    <property type="term" value="F:C-C chemokine receptor activity"/>
    <property type="evidence" value="ECO:0007669"/>
    <property type="project" value="TreeGrafter"/>
</dbReference>
<dbReference type="Pfam" id="PF00001">
    <property type="entry name" value="7tm_1"/>
    <property type="match status" value="1"/>
</dbReference>
<dbReference type="InterPro" id="IPR001277">
    <property type="entry name" value="CXCR4/ACKR2"/>
</dbReference>
<feature type="domain" description="G-protein coupled receptors family 1 profile" evidence="12">
    <location>
        <begin position="49"/>
        <end position="298"/>
    </location>
</feature>
<feature type="transmembrane region" description="Helical" evidence="11">
    <location>
        <begin position="147"/>
        <end position="167"/>
    </location>
</feature>
<comment type="subcellular location">
    <subcellularLocation>
        <location evidence="1">Membrane</location>
    </subcellularLocation>
</comment>
<keyword evidence="9 10" id="KW-0807">Transducer</keyword>
<dbReference type="PROSITE" id="PS50262">
    <property type="entry name" value="G_PROTEIN_RECEP_F1_2"/>
    <property type="match status" value="1"/>
</dbReference>
<name>A0A8J6F8M0_ELECQ</name>
<evidence type="ECO:0000256" key="8">
    <source>
        <dbReference type="ARBA" id="ARBA00023180"/>
    </source>
</evidence>
<proteinExistence type="inferred from homology"/>
<evidence type="ECO:0000256" key="1">
    <source>
        <dbReference type="ARBA" id="ARBA00004370"/>
    </source>
</evidence>
<dbReference type="Gene3D" id="1.20.1070.10">
    <property type="entry name" value="Rhodopsin 7-helix transmembrane proteins"/>
    <property type="match status" value="1"/>
</dbReference>
<gene>
    <name evidence="13" type="ORF">GDO78_011295</name>
</gene>
<dbReference type="SUPFAM" id="SSF81321">
    <property type="entry name" value="Family A G protein-coupled receptor-like"/>
    <property type="match status" value="1"/>
</dbReference>
<reference evidence="13" key="1">
    <citation type="thesis" date="2020" institute="ProQuest LLC" country="789 East Eisenhower Parkway, Ann Arbor, MI, USA">
        <title>Comparative Genomics and Chromosome Evolution.</title>
        <authorList>
            <person name="Mudd A.B."/>
        </authorList>
    </citation>
    <scope>NUCLEOTIDE SEQUENCE</scope>
    <source>
        <strain evidence="13">HN-11 Male</strain>
        <tissue evidence="13">Kidney and liver</tissue>
    </source>
</reference>
<accession>A0A8J6F8M0</accession>
<evidence type="ECO:0000313" key="14">
    <source>
        <dbReference type="Proteomes" id="UP000770717"/>
    </source>
</evidence>
<keyword evidence="6" id="KW-1015">Disulfide bond</keyword>
<evidence type="ECO:0000256" key="2">
    <source>
        <dbReference type="ARBA" id="ARBA00022692"/>
    </source>
</evidence>
<evidence type="ECO:0000256" key="11">
    <source>
        <dbReference type="SAM" id="Phobius"/>
    </source>
</evidence>
<keyword evidence="8" id="KW-0325">Glycoprotein</keyword>
<dbReference type="PANTHER" id="PTHR10489:SF618">
    <property type="entry name" value="C-X-C CHEMOKINE RECEPTOR TYPE 5"/>
    <property type="match status" value="1"/>
</dbReference>
<feature type="transmembrane region" description="Helical" evidence="11">
    <location>
        <begin position="112"/>
        <end position="135"/>
    </location>
</feature>
<dbReference type="OrthoDB" id="9818824at2759"/>
<evidence type="ECO:0000256" key="7">
    <source>
        <dbReference type="ARBA" id="ARBA00023170"/>
    </source>
</evidence>
<keyword evidence="3 11" id="KW-1133">Transmembrane helix</keyword>
<feature type="transmembrane region" description="Helical" evidence="11">
    <location>
        <begin position="70"/>
        <end position="89"/>
    </location>
</feature>
<dbReference type="GO" id="GO:0019722">
    <property type="term" value="P:calcium-mediated signaling"/>
    <property type="evidence" value="ECO:0007669"/>
    <property type="project" value="TreeGrafter"/>
</dbReference>
<protein>
    <recommendedName>
        <fullName evidence="12">G-protein coupled receptors family 1 profile domain-containing protein</fullName>
    </recommendedName>
</protein>
<keyword evidence="5 11" id="KW-0472">Membrane</keyword>